<keyword evidence="13 18" id="KW-0472">Membrane</keyword>
<dbReference type="GO" id="GO:0090524">
    <property type="term" value="F:cytochrome-b5 reductase activity, acting on NADH"/>
    <property type="evidence" value="ECO:0007669"/>
    <property type="project" value="UniProtKB-EC"/>
</dbReference>
<dbReference type="SUPFAM" id="SSF63380">
    <property type="entry name" value="Riboflavin synthase domain-like"/>
    <property type="match status" value="1"/>
</dbReference>
<comment type="caution">
    <text evidence="20">The sequence shown here is derived from an EMBL/GenBank/DDBJ whole genome shotgun (WGS) entry which is preliminary data.</text>
</comment>
<feature type="binding site" evidence="16">
    <location>
        <position position="89"/>
    </location>
    <ligand>
        <name>FAD</name>
        <dbReference type="ChEBI" id="CHEBI:57692"/>
    </ligand>
</feature>
<keyword evidence="11 17" id="KW-0520">NAD</keyword>
<evidence type="ECO:0000256" key="11">
    <source>
        <dbReference type="ARBA" id="ARBA00023027"/>
    </source>
</evidence>
<dbReference type="InterPro" id="IPR001709">
    <property type="entry name" value="Flavoprot_Pyr_Nucl_cyt_Rdtase"/>
</dbReference>
<keyword evidence="9 18" id="KW-1133">Transmembrane helix</keyword>
<gene>
    <name evidence="20" type="ORF">INT46_002618</name>
</gene>
<dbReference type="Pfam" id="PF00970">
    <property type="entry name" value="FAD_binding_6"/>
    <property type="match status" value="1"/>
</dbReference>
<evidence type="ECO:0000256" key="8">
    <source>
        <dbReference type="ARBA" id="ARBA00022827"/>
    </source>
</evidence>
<evidence type="ECO:0000256" key="3">
    <source>
        <dbReference type="ARBA" id="ARBA00005156"/>
    </source>
</evidence>
<dbReference type="FunFam" id="3.40.50.80:FF:000019">
    <property type="entry name" value="NADH-cytochrome b5 reductase"/>
    <property type="match status" value="1"/>
</dbReference>
<evidence type="ECO:0000259" key="19">
    <source>
        <dbReference type="PROSITE" id="PS51384"/>
    </source>
</evidence>
<evidence type="ECO:0000256" key="13">
    <source>
        <dbReference type="ARBA" id="ARBA00023136"/>
    </source>
</evidence>
<feature type="binding site" evidence="16">
    <location>
        <position position="108"/>
    </location>
    <ligand>
        <name>FAD</name>
        <dbReference type="ChEBI" id="CHEBI:57692"/>
    </ligand>
</feature>
<protein>
    <recommendedName>
        <fullName evidence="17">NADH-cytochrome b5 reductase</fullName>
        <ecNumber evidence="17">1.6.2.2</ecNumber>
    </recommendedName>
</protein>
<feature type="binding site" evidence="16">
    <location>
        <position position="115"/>
    </location>
    <ligand>
        <name>FAD</name>
        <dbReference type="ChEBI" id="CHEBI:57692"/>
    </ligand>
</feature>
<dbReference type="Pfam" id="PF00175">
    <property type="entry name" value="NAD_binding_1"/>
    <property type="match status" value="1"/>
</dbReference>
<dbReference type="EC" id="1.6.2.2" evidence="17"/>
<proteinExistence type="inferred from homology"/>
<comment type="cofactor">
    <cofactor evidence="1 16 17">
        <name>FAD</name>
        <dbReference type="ChEBI" id="CHEBI:57692"/>
    </cofactor>
</comment>
<comment type="pathway">
    <text evidence="3">Protein modification; peptidyl-diphthamide biosynthesis.</text>
</comment>
<feature type="domain" description="FAD-binding FR-type" evidence="19">
    <location>
        <begin position="37"/>
        <end position="140"/>
    </location>
</feature>
<evidence type="ECO:0000256" key="17">
    <source>
        <dbReference type="RuleBase" id="RU361226"/>
    </source>
</evidence>
<reference evidence="20" key="1">
    <citation type="submission" date="2020-12" db="EMBL/GenBank/DDBJ databases">
        <title>Metabolic potential, ecology and presence of endohyphal bacteria is reflected in genomic diversity of Mucoromycotina.</title>
        <authorList>
            <person name="Muszewska A."/>
            <person name="Okrasinska A."/>
            <person name="Steczkiewicz K."/>
            <person name="Drgas O."/>
            <person name="Orlowska M."/>
            <person name="Perlinska-Lenart U."/>
            <person name="Aleksandrzak-Piekarczyk T."/>
            <person name="Szatraj K."/>
            <person name="Zielenkiewicz U."/>
            <person name="Pilsyk S."/>
            <person name="Malc E."/>
            <person name="Mieczkowski P."/>
            <person name="Kruszewska J.S."/>
            <person name="Biernat P."/>
            <person name="Pawlowska J."/>
        </authorList>
    </citation>
    <scope>NUCLEOTIDE SEQUENCE</scope>
    <source>
        <strain evidence="20">CBS 226.32</strain>
    </source>
</reference>
<evidence type="ECO:0000256" key="16">
    <source>
        <dbReference type="PIRSR" id="PIRSR601834-1"/>
    </source>
</evidence>
<dbReference type="PANTHER" id="PTHR19370">
    <property type="entry name" value="NADH-CYTOCHROME B5 REDUCTASE"/>
    <property type="match status" value="1"/>
</dbReference>
<dbReference type="PROSITE" id="PS51384">
    <property type="entry name" value="FAD_FR"/>
    <property type="match status" value="1"/>
</dbReference>
<evidence type="ECO:0000256" key="14">
    <source>
        <dbReference type="ARBA" id="ARBA00047682"/>
    </source>
</evidence>
<feature type="binding site" evidence="16">
    <location>
        <position position="116"/>
    </location>
    <ligand>
        <name>FAD</name>
        <dbReference type="ChEBI" id="CHEBI:57692"/>
    </ligand>
</feature>
<dbReference type="SUPFAM" id="SSF52343">
    <property type="entry name" value="Ferredoxin reductase-like, C-terminal NADP-linked domain"/>
    <property type="match status" value="1"/>
</dbReference>
<evidence type="ECO:0000256" key="9">
    <source>
        <dbReference type="ARBA" id="ARBA00022989"/>
    </source>
</evidence>
<evidence type="ECO:0000256" key="2">
    <source>
        <dbReference type="ARBA" id="ARBA00004294"/>
    </source>
</evidence>
<dbReference type="Gene3D" id="2.40.30.10">
    <property type="entry name" value="Translation factors"/>
    <property type="match status" value="1"/>
</dbReference>
<evidence type="ECO:0000313" key="20">
    <source>
        <dbReference type="EMBL" id="KAG2209375.1"/>
    </source>
</evidence>
<feature type="binding site" evidence="16">
    <location>
        <position position="106"/>
    </location>
    <ligand>
        <name>FAD</name>
        <dbReference type="ChEBI" id="CHEBI:57692"/>
    </ligand>
</feature>
<comment type="catalytic activity">
    <reaction evidence="14 17">
        <text>2 Fe(III)-[cytochrome b5] + NADH = 2 Fe(II)-[cytochrome b5] + NAD(+) + H(+)</text>
        <dbReference type="Rhea" id="RHEA:46680"/>
        <dbReference type="Rhea" id="RHEA-COMP:10438"/>
        <dbReference type="Rhea" id="RHEA-COMP:10439"/>
        <dbReference type="ChEBI" id="CHEBI:15378"/>
        <dbReference type="ChEBI" id="CHEBI:29033"/>
        <dbReference type="ChEBI" id="CHEBI:29034"/>
        <dbReference type="ChEBI" id="CHEBI:57540"/>
        <dbReference type="ChEBI" id="CHEBI:57945"/>
        <dbReference type="EC" id="1.6.2.2"/>
    </reaction>
</comment>
<dbReference type="Gene3D" id="3.40.50.80">
    <property type="entry name" value="Nucleotide-binding domain of ferredoxin-NADP reductase (FNR) module"/>
    <property type="match status" value="1"/>
</dbReference>
<dbReference type="InterPro" id="IPR017927">
    <property type="entry name" value="FAD-bd_FR_type"/>
</dbReference>
<dbReference type="InterPro" id="IPR017938">
    <property type="entry name" value="Riboflavin_synthase-like_b-brl"/>
</dbReference>
<keyword evidence="6 18" id="KW-0812">Transmembrane</keyword>
<dbReference type="InterPro" id="IPR008333">
    <property type="entry name" value="Cbr1-like_FAD-bd_dom"/>
</dbReference>
<keyword evidence="10 17" id="KW-0560">Oxidoreductase</keyword>
<evidence type="ECO:0000256" key="7">
    <source>
        <dbReference type="ARBA" id="ARBA00022787"/>
    </source>
</evidence>
<evidence type="ECO:0000256" key="6">
    <source>
        <dbReference type="ARBA" id="ARBA00022692"/>
    </source>
</evidence>
<evidence type="ECO:0000256" key="10">
    <source>
        <dbReference type="ARBA" id="ARBA00023002"/>
    </source>
</evidence>
<dbReference type="CDD" id="cd06183">
    <property type="entry name" value="cyt_b5_reduct_like"/>
    <property type="match status" value="1"/>
</dbReference>
<feature type="transmembrane region" description="Helical" evidence="18">
    <location>
        <begin position="7"/>
        <end position="24"/>
    </location>
</feature>
<dbReference type="OrthoDB" id="432685at2759"/>
<accession>A0A8H7V6U5</accession>
<keyword evidence="8 16" id="KW-0274">FAD</keyword>
<evidence type="ECO:0000256" key="4">
    <source>
        <dbReference type="ARBA" id="ARBA00006105"/>
    </source>
</evidence>
<keyword evidence="7" id="KW-1000">Mitochondrion outer membrane</keyword>
<dbReference type="GO" id="GO:0005741">
    <property type="term" value="C:mitochondrial outer membrane"/>
    <property type="evidence" value="ECO:0007669"/>
    <property type="project" value="UniProtKB-SubCell"/>
</dbReference>
<keyword evidence="12" id="KW-0496">Mitochondrion</keyword>
<sequence>MLIIQELLPAVLTLTAVLVTYFYLKAKSNNDKAIEKKVFKSFKLIEKIPVSHNTSKYRFELPKPDDVLGLPVGSHIAIMAEINGKRISRSYTPTTPEQDKGHFDLVIKSYPTGNISKLMGELKVGDSVGMRGPKGNFVYTSNMCKEIGMIAGGTGITPMLQIIRRVCNDPADKTKISLIFANITEDDILLKKELDEIAKASPDNFKVHYVLERPPSENWTGEVGLVSKDMIEKYCPKPSKDVKLLLCGPLPMIKMLTTATNELGFQKPRAVSKMEDQVYKF</sequence>
<dbReference type="InterPro" id="IPR001433">
    <property type="entry name" value="OxRdtase_FAD/NAD-bd"/>
</dbReference>
<evidence type="ECO:0000256" key="15">
    <source>
        <dbReference type="ARBA" id="ARBA00049138"/>
    </source>
</evidence>
<dbReference type="PANTHER" id="PTHR19370:SF184">
    <property type="entry name" value="NADH-CYTOCHROME B5 REDUCTASE-LIKE"/>
    <property type="match status" value="1"/>
</dbReference>
<dbReference type="AlphaFoldDB" id="A0A8H7V6U5"/>
<name>A0A8H7V6U5_9FUNG</name>
<evidence type="ECO:0000256" key="5">
    <source>
        <dbReference type="ARBA" id="ARBA00022630"/>
    </source>
</evidence>
<comment type="catalytic activity">
    <reaction evidence="15">
        <text>2 Fe(3+)-[Dph3] + NADH = 2 Fe(2+)-[Dph3] + NAD(+) + H(+)</text>
        <dbReference type="Rhea" id="RHEA:71231"/>
        <dbReference type="Rhea" id="RHEA-COMP:18002"/>
        <dbReference type="Rhea" id="RHEA-COMP:18003"/>
        <dbReference type="ChEBI" id="CHEBI:15378"/>
        <dbReference type="ChEBI" id="CHEBI:29033"/>
        <dbReference type="ChEBI" id="CHEBI:29034"/>
        <dbReference type="ChEBI" id="CHEBI:57540"/>
        <dbReference type="ChEBI" id="CHEBI:57945"/>
        <dbReference type="ChEBI" id="CHEBI:83228"/>
    </reaction>
    <physiologicalReaction direction="left-to-right" evidence="15">
        <dbReference type="Rhea" id="RHEA:71232"/>
    </physiologicalReaction>
</comment>
<organism evidence="20 21">
    <name type="scientific">Mucor plumbeus</name>
    <dbReference type="NCBI Taxonomy" id="97098"/>
    <lineage>
        <taxon>Eukaryota</taxon>
        <taxon>Fungi</taxon>
        <taxon>Fungi incertae sedis</taxon>
        <taxon>Mucoromycota</taxon>
        <taxon>Mucoromycotina</taxon>
        <taxon>Mucoromycetes</taxon>
        <taxon>Mucorales</taxon>
        <taxon>Mucorineae</taxon>
        <taxon>Mucoraceae</taxon>
        <taxon>Mucor</taxon>
    </lineage>
</organism>
<dbReference type="EMBL" id="JAEPRC010000096">
    <property type="protein sequence ID" value="KAG2209375.1"/>
    <property type="molecule type" value="Genomic_DNA"/>
</dbReference>
<evidence type="ECO:0000313" key="21">
    <source>
        <dbReference type="Proteomes" id="UP000650833"/>
    </source>
</evidence>
<comment type="subcellular location">
    <subcellularLocation>
        <location evidence="2">Mitochondrion outer membrane</location>
    </subcellularLocation>
</comment>
<feature type="binding site" evidence="16">
    <location>
        <position position="157"/>
    </location>
    <ligand>
        <name>FAD</name>
        <dbReference type="ChEBI" id="CHEBI:57692"/>
    </ligand>
</feature>
<evidence type="ECO:0000256" key="1">
    <source>
        <dbReference type="ARBA" id="ARBA00001974"/>
    </source>
</evidence>
<keyword evidence="5 16" id="KW-0285">Flavoprotein</keyword>
<comment type="similarity">
    <text evidence="4 17">Belongs to the flavoprotein pyridine nucleotide cytochrome reductase family.</text>
</comment>
<dbReference type="InterPro" id="IPR001834">
    <property type="entry name" value="CBR-like"/>
</dbReference>
<evidence type="ECO:0000256" key="12">
    <source>
        <dbReference type="ARBA" id="ARBA00023128"/>
    </source>
</evidence>
<keyword evidence="21" id="KW-1185">Reference proteome</keyword>
<dbReference type="InterPro" id="IPR039261">
    <property type="entry name" value="FNR_nucleotide-bd"/>
</dbReference>
<feature type="binding site" evidence="16">
    <location>
        <position position="91"/>
    </location>
    <ligand>
        <name>FAD</name>
        <dbReference type="ChEBI" id="CHEBI:57692"/>
    </ligand>
</feature>
<dbReference type="FunFam" id="2.40.30.10:FF:000032">
    <property type="entry name" value="NADH-cytochrome b5 reductase"/>
    <property type="match status" value="1"/>
</dbReference>
<dbReference type="PRINTS" id="PR00371">
    <property type="entry name" value="FPNCR"/>
</dbReference>
<dbReference type="Proteomes" id="UP000650833">
    <property type="component" value="Unassembled WGS sequence"/>
</dbReference>
<dbReference type="PRINTS" id="PR00406">
    <property type="entry name" value="CYTB5RDTASE"/>
</dbReference>
<evidence type="ECO:0000256" key="18">
    <source>
        <dbReference type="SAM" id="Phobius"/>
    </source>
</evidence>